<sequence length="96" mass="11211">GMSMVCHFLPRFHPKMNPIEYFWAWVKHWFRERSNGTWQKAKAFDFDCAHLQPSAGSFDVLIDMLVFIVLEPQVQLPIASLQSGNTDHTAEFQQRT</sequence>
<dbReference type="EMBL" id="JARIHO010000121">
    <property type="protein sequence ID" value="KAJ7302095.1"/>
    <property type="molecule type" value="Genomic_DNA"/>
</dbReference>
<dbReference type="Gene3D" id="3.30.420.10">
    <property type="entry name" value="Ribonuclease H-like superfamily/Ribonuclease H"/>
    <property type="match status" value="1"/>
</dbReference>
<dbReference type="Proteomes" id="UP001218218">
    <property type="component" value="Unassembled WGS sequence"/>
</dbReference>
<evidence type="ECO:0000313" key="2">
    <source>
        <dbReference type="Proteomes" id="UP001218218"/>
    </source>
</evidence>
<gene>
    <name evidence="1" type="ORF">DFH08DRAFT_723481</name>
</gene>
<name>A0AAD6YZ66_9AGAR</name>
<organism evidence="1 2">
    <name type="scientific">Mycena albidolilacea</name>
    <dbReference type="NCBI Taxonomy" id="1033008"/>
    <lineage>
        <taxon>Eukaryota</taxon>
        <taxon>Fungi</taxon>
        <taxon>Dikarya</taxon>
        <taxon>Basidiomycota</taxon>
        <taxon>Agaricomycotina</taxon>
        <taxon>Agaricomycetes</taxon>
        <taxon>Agaricomycetidae</taxon>
        <taxon>Agaricales</taxon>
        <taxon>Marasmiineae</taxon>
        <taxon>Mycenaceae</taxon>
        <taxon>Mycena</taxon>
    </lineage>
</organism>
<dbReference type="GO" id="GO:0003676">
    <property type="term" value="F:nucleic acid binding"/>
    <property type="evidence" value="ECO:0007669"/>
    <property type="project" value="InterPro"/>
</dbReference>
<keyword evidence="2" id="KW-1185">Reference proteome</keyword>
<accession>A0AAD6YZ66</accession>
<dbReference type="AlphaFoldDB" id="A0AAD6YZ66"/>
<reference evidence="1" key="1">
    <citation type="submission" date="2023-03" db="EMBL/GenBank/DDBJ databases">
        <title>Massive genome expansion in bonnet fungi (Mycena s.s.) driven by repeated elements and novel gene families across ecological guilds.</title>
        <authorList>
            <consortium name="Lawrence Berkeley National Laboratory"/>
            <person name="Harder C.B."/>
            <person name="Miyauchi S."/>
            <person name="Viragh M."/>
            <person name="Kuo A."/>
            <person name="Thoen E."/>
            <person name="Andreopoulos B."/>
            <person name="Lu D."/>
            <person name="Skrede I."/>
            <person name="Drula E."/>
            <person name="Henrissat B."/>
            <person name="Morin E."/>
            <person name="Kohler A."/>
            <person name="Barry K."/>
            <person name="LaButti K."/>
            <person name="Morin E."/>
            <person name="Salamov A."/>
            <person name="Lipzen A."/>
            <person name="Mereny Z."/>
            <person name="Hegedus B."/>
            <person name="Baldrian P."/>
            <person name="Stursova M."/>
            <person name="Weitz H."/>
            <person name="Taylor A."/>
            <person name="Grigoriev I.V."/>
            <person name="Nagy L.G."/>
            <person name="Martin F."/>
            <person name="Kauserud H."/>
        </authorList>
    </citation>
    <scope>NUCLEOTIDE SEQUENCE</scope>
    <source>
        <strain evidence="1">CBHHK002</strain>
    </source>
</reference>
<evidence type="ECO:0008006" key="3">
    <source>
        <dbReference type="Google" id="ProtNLM"/>
    </source>
</evidence>
<feature type="non-terminal residue" evidence="1">
    <location>
        <position position="1"/>
    </location>
</feature>
<comment type="caution">
    <text evidence="1">The sequence shown here is derived from an EMBL/GenBank/DDBJ whole genome shotgun (WGS) entry which is preliminary data.</text>
</comment>
<evidence type="ECO:0000313" key="1">
    <source>
        <dbReference type="EMBL" id="KAJ7302095.1"/>
    </source>
</evidence>
<protein>
    <recommendedName>
        <fullName evidence="3">Tc1-like transposase DDE domain-containing protein</fullName>
    </recommendedName>
</protein>
<proteinExistence type="predicted"/>
<dbReference type="InterPro" id="IPR036397">
    <property type="entry name" value="RNaseH_sf"/>
</dbReference>